<reference evidence="2 3" key="1">
    <citation type="submission" date="2018-11" db="EMBL/GenBank/DDBJ databases">
        <title>Genomes From Bacteria Associated with the Canine Oral Cavity: a Test Case for Automated Genome-Based Taxonomic Assignment.</title>
        <authorList>
            <person name="Coil D.A."/>
            <person name="Jospin G."/>
            <person name="Darling A.E."/>
            <person name="Wallis C."/>
            <person name="Davis I.J."/>
            <person name="Harris S."/>
            <person name="Eisen J.A."/>
            <person name="Holcombe L.J."/>
            <person name="O'Flynn C."/>
        </authorList>
    </citation>
    <scope>NUCLEOTIDE SEQUENCE [LARGE SCALE GENOMIC DNA]</scope>
    <source>
        <strain evidence="2 3">OH2617_COT-023</strain>
    </source>
</reference>
<evidence type="ECO:0000313" key="2">
    <source>
        <dbReference type="EMBL" id="RRD58850.1"/>
    </source>
</evidence>
<dbReference type="EMBL" id="RQYS01000057">
    <property type="protein sequence ID" value="RRD58850.1"/>
    <property type="molecule type" value="Genomic_DNA"/>
</dbReference>
<keyword evidence="1" id="KW-0732">Signal</keyword>
<feature type="chain" id="PRO_5018205974" description="Lipocalin-like domain-containing protein" evidence="1">
    <location>
        <begin position="25"/>
        <end position="64"/>
    </location>
</feature>
<organism evidence="2 3">
    <name type="scientific">Tannerella forsythia</name>
    <name type="common">Bacteroides forsythus</name>
    <dbReference type="NCBI Taxonomy" id="28112"/>
    <lineage>
        <taxon>Bacteria</taxon>
        <taxon>Pseudomonadati</taxon>
        <taxon>Bacteroidota</taxon>
        <taxon>Bacteroidia</taxon>
        <taxon>Bacteroidales</taxon>
        <taxon>Tannerellaceae</taxon>
        <taxon>Tannerella</taxon>
    </lineage>
</organism>
<dbReference type="RefSeq" id="WP_124752384.1">
    <property type="nucleotide sequence ID" value="NZ_RQYS01000057.1"/>
</dbReference>
<accession>A0A3P1XLI3</accession>
<protein>
    <recommendedName>
        <fullName evidence="4">Lipocalin-like domain-containing protein</fullName>
    </recommendedName>
</protein>
<gene>
    <name evidence="2" type="ORF">EII40_11555</name>
</gene>
<evidence type="ECO:0000313" key="3">
    <source>
        <dbReference type="Proteomes" id="UP000278609"/>
    </source>
</evidence>
<proteinExistence type="predicted"/>
<dbReference type="PROSITE" id="PS51257">
    <property type="entry name" value="PROKAR_LIPOPROTEIN"/>
    <property type="match status" value="1"/>
</dbReference>
<sequence>MKNKTFLFAAISLLLLLGAAGCEKNEPYSPPTETQQAIWGKWELISYGGILALHDPTEIYQRKK</sequence>
<evidence type="ECO:0000256" key="1">
    <source>
        <dbReference type="SAM" id="SignalP"/>
    </source>
</evidence>
<dbReference type="Proteomes" id="UP000278609">
    <property type="component" value="Unassembled WGS sequence"/>
</dbReference>
<feature type="signal peptide" evidence="1">
    <location>
        <begin position="1"/>
        <end position="24"/>
    </location>
</feature>
<dbReference type="AlphaFoldDB" id="A0A3P1XLI3"/>
<name>A0A3P1XLI3_TANFO</name>
<evidence type="ECO:0008006" key="4">
    <source>
        <dbReference type="Google" id="ProtNLM"/>
    </source>
</evidence>
<comment type="caution">
    <text evidence="2">The sequence shown here is derived from an EMBL/GenBank/DDBJ whole genome shotgun (WGS) entry which is preliminary data.</text>
</comment>